<dbReference type="InterPro" id="IPR022398">
    <property type="entry name" value="Peptidase_S8_His-AS"/>
</dbReference>
<dbReference type="PROSITE" id="PS51892">
    <property type="entry name" value="SUBTILASE"/>
    <property type="match status" value="1"/>
</dbReference>
<keyword evidence="2 5" id="KW-0645">Protease</keyword>
<dbReference type="PROSITE" id="PS00137">
    <property type="entry name" value="SUBTILASE_HIS"/>
    <property type="match status" value="1"/>
</dbReference>
<sequence>MNSQKADNQLNLALDATEEERRKSLELDVGYDPIEREWDLIIKYSGNLDAVRLVAESVTEMANEYAVIVIRESRIPELVTIPEVEYIEKPKRLFFQVSNGKRVSCVNPVRQAPFSLRGKGVLIGIVDSGIDYNLWDFRNPDGTTRIRCLWDQSITGNPPAGYAAGTEYTREQINEALSAETLQERYRIVPSRDFSGHGTAVAGIAAGNGRQRGERQGASGSLRPGAAEGTASDLRPGTSEGTMGGLQPGESEGTAGSLRQSAAGGTAGDLRPGTSEGAMGSLQSGTPEDAGTGVRLDMSAVAEQYAGVAPESELLVVKMGSPRADGFPRTTELMQGVDYVIKKALELRMPVAVNISFGNTYGPHDGSSLLERFLDDISNYWKSVICVGAGNEGTSAGHTAGRMRENQEEVVQLGVQTNEPVLNVQIWKSYVDQVDISLVSPSGVRVGPIQEILGSQRFVLGNTEILLYYGEPSPYSVRQEIFIDFLPRQSYIDSGVWRIILTPRKIVNGEYEMWLPSQGALNVGTAFLYPESSATLTIPSTASRVVTVGAYDALNYTYADFSGRGVRTEYTAGYENMAAFKPDLAAPGVNVMTAAAGGGYAPVTGTSFAAPFVTGGAALLMEWGIVKGEDPYLYSEKVKAYLRRGAKPLPGFDVYPNPQVGYGALCVENSLPM</sequence>
<dbReference type="Pfam" id="PF18425">
    <property type="entry name" value="CspB_prodomain"/>
    <property type="match status" value="1"/>
</dbReference>
<dbReference type="GO" id="GO:0006508">
    <property type="term" value="P:proteolysis"/>
    <property type="evidence" value="ECO:0007669"/>
    <property type="project" value="UniProtKB-KW"/>
</dbReference>
<dbReference type="PANTHER" id="PTHR43806">
    <property type="entry name" value="PEPTIDASE S8"/>
    <property type="match status" value="1"/>
</dbReference>
<feature type="domain" description="Peptidase S8/S53" evidence="8">
    <location>
        <begin position="118"/>
        <end position="213"/>
    </location>
</feature>
<dbReference type="InterPro" id="IPR036852">
    <property type="entry name" value="Peptidase_S8/S53_dom_sf"/>
</dbReference>
<dbReference type="PANTHER" id="PTHR43806:SF11">
    <property type="entry name" value="CEREVISIN-RELATED"/>
    <property type="match status" value="1"/>
</dbReference>
<dbReference type="GO" id="GO:0004252">
    <property type="term" value="F:serine-type endopeptidase activity"/>
    <property type="evidence" value="ECO:0007669"/>
    <property type="project" value="UniProtKB-UniRule"/>
</dbReference>
<dbReference type="Proteomes" id="UP000274920">
    <property type="component" value="Unassembled WGS sequence"/>
</dbReference>
<reference evidence="10" key="1">
    <citation type="submission" date="2018-10" db="EMBL/GenBank/DDBJ databases">
        <title>Schaedlerella arabinophila gen. nov. sp. nov., isolated from the mouse intestinal tract and comparative analysis with the genome of the closely related altered Schaedler flora strain ASF502.</title>
        <authorList>
            <person name="Miyake S."/>
            <person name="Soh M."/>
            <person name="Seedorf H."/>
        </authorList>
    </citation>
    <scope>NUCLEOTIDE SEQUENCE [LARGE SCALE GENOMIC DNA]</scope>
    <source>
        <strain evidence="10">DSM 106076</strain>
    </source>
</reference>
<dbReference type="Gene3D" id="3.40.50.200">
    <property type="entry name" value="Peptidase S8/S53 domain"/>
    <property type="match status" value="2"/>
</dbReference>
<feature type="domain" description="Peptidase S8/S53" evidence="8">
    <location>
        <begin position="532"/>
        <end position="663"/>
    </location>
</feature>
<comment type="similarity">
    <text evidence="1 5 6">Belongs to the peptidase S8 family.</text>
</comment>
<dbReference type="InterPro" id="IPR023828">
    <property type="entry name" value="Peptidase_S8_Ser-AS"/>
</dbReference>
<feature type="active site" description="Charge relay system" evidence="5">
    <location>
        <position position="127"/>
    </location>
</feature>
<evidence type="ECO:0000256" key="1">
    <source>
        <dbReference type="ARBA" id="ARBA00011073"/>
    </source>
</evidence>
<evidence type="ECO:0000313" key="10">
    <source>
        <dbReference type="EMBL" id="RRK30117.1"/>
    </source>
</evidence>
<evidence type="ECO:0000259" key="8">
    <source>
        <dbReference type="Pfam" id="PF00082"/>
    </source>
</evidence>
<evidence type="ECO:0000256" key="6">
    <source>
        <dbReference type="RuleBase" id="RU003355"/>
    </source>
</evidence>
<dbReference type="InterPro" id="IPR050131">
    <property type="entry name" value="Peptidase_S8_subtilisin-like"/>
</dbReference>
<dbReference type="Gene3D" id="3.30.70.2980">
    <property type="match status" value="1"/>
</dbReference>
<name>A0A3R8JJZ9_9FIRM</name>
<evidence type="ECO:0000256" key="2">
    <source>
        <dbReference type="ARBA" id="ARBA00022670"/>
    </source>
</evidence>
<gene>
    <name evidence="10" type="ORF">EBB54_01005</name>
</gene>
<dbReference type="InterPro" id="IPR034045">
    <property type="entry name" value="Pep_S8_CspA-like"/>
</dbReference>
<comment type="caution">
    <text evidence="10">The sequence shown here is derived from an EMBL/GenBank/DDBJ whole genome shotgun (WGS) entry which is preliminary data.</text>
</comment>
<dbReference type="Pfam" id="PF00082">
    <property type="entry name" value="Peptidase_S8"/>
    <property type="match status" value="2"/>
</dbReference>
<proteinExistence type="inferred from homology"/>
<dbReference type="CDD" id="cd07478">
    <property type="entry name" value="Peptidases_S8_CspA-like"/>
    <property type="match status" value="1"/>
</dbReference>
<dbReference type="AlphaFoldDB" id="A0A3R8JJZ9"/>
<evidence type="ECO:0000259" key="9">
    <source>
        <dbReference type="Pfam" id="PF18425"/>
    </source>
</evidence>
<dbReference type="PROSITE" id="PS00136">
    <property type="entry name" value="SUBTILASE_ASP"/>
    <property type="match status" value="1"/>
</dbReference>
<keyword evidence="4 5" id="KW-0720">Serine protease</keyword>
<evidence type="ECO:0000256" key="4">
    <source>
        <dbReference type="ARBA" id="ARBA00022825"/>
    </source>
</evidence>
<accession>A0A3R8JJZ9</accession>
<dbReference type="InterPro" id="IPR041365">
    <property type="entry name" value="CspB_prodomain"/>
</dbReference>
<organism evidence="10 11">
    <name type="scientific">Schaedlerella arabinosiphila</name>
    <dbReference type="NCBI Taxonomy" id="2044587"/>
    <lineage>
        <taxon>Bacteria</taxon>
        <taxon>Bacillati</taxon>
        <taxon>Bacillota</taxon>
        <taxon>Clostridia</taxon>
        <taxon>Lachnospirales</taxon>
        <taxon>Lachnospiraceae</taxon>
        <taxon>Schaedlerella</taxon>
    </lineage>
</organism>
<feature type="domain" description="Csp protease B prodomain" evidence="9">
    <location>
        <begin position="4"/>
        <end position="91"/>
    </location>
</feature>
<evidence type="ECO:0000256" key="7">
    <source>
        <dbReference type="SAM" id="MobiDB-lite"/>
    </source>
</evidence>
<dbReference type="Gene3D" id="2.60.120.1290">
    <property type="match status" value="1"/>
</dbReference>
<protein>
    <recommendedName>
        <fullName evidence="12">Peptidase S8</fullName>
    </recommendedName>
</protein>
<feature type="region of interest" description="Disordered" evidence="7">
    <location>
        <begin position="205"/>
        <end position="292"/>
    </location>
</feature>
<dbReference type="InterPro" id="IPR015500">
    <property type="entry name" value="Peptidase_S8_subtilisin-rel"/>
</dbReference>
<dbReference type="InterPro" id="IPR000209">
    <property type="entry name" value="Peptidase_S8/S53_dom"/>
</dbReference>
<evidence type="ECO:0008006" key="12">
    <source>
        <dbReference type="Google" id="ProtNLM"/>
    </source>
</evidence>
<dbReference type="InterPro" id="IPR023827">
    <property type="entry name" value="Peptidase_S8_Asp-AS"/>
</dbReference>
<dbReference type="RefSeq" id="WP_125125993.1">
    <property type="nucleotide sequence ID" value="NZ_RHJS01000002.1"/>
</dbReference>
<dbReference type="PROSITE" id="PS00138">
    <property type="entry name" value="SUBTILASE_SER"/>
    <property type="match status" value="1"/>
</dbReference>
<evidence type="ECO:0000313" key="11">
    <source>
        <dbReference type="Proteomes" id="UP000274920"/>
    </source>
</evidence>
<evidence type="ECO:0000256" key="3">
    <source>
        <dbReference type="ARBA" id="ARBA00022801"/>
    </source>
</evidence>
<evidence type="ECO:0000256" key="5">
    <source>
        <dbReference type="PROSITE-ProRule" id="PRU01240"/>
    </source>
</evidence>
<keyword evidence="3 5" id="KW-0378">Hydrolase</keyword>
<feature type="active site" description="Charge relay system" evidence="5">
    <location>
        <position position="607"/>
    </location>
</feature>
<feature type="active site" description="Charge relay system" evidence="5">
    <location>
        <position position="197"/>
    </location>
</feature>
<dbReference type="SUPFAM" id="SSF52743">
    <property type="entry name" value="Subtilisin-like"/>
    <property type="match status" value="1"/>
</dbReference>
<keyword evidence="11" id="KW-1185">Reference proteome</keyword>
<dbReference type="EMBL" id="RHJS01000002">
    <property type="protein sequence ID" value="RRK30117.1"/>
    <property type="molecule type" value="Genomic_DNA"/>
</dbReference>
<dbReference type="PRINTS" id="PR00723">
    <property type="entry name" value="SUBTILISIN"/>
</dbReference>